<accession>A0A2G9ZM47</accession>
<evidence type="ECO:0008006" key="5">
    <source>
        <dbReference type="Google" id="ProtNLM"/>
    </source>
</evidence>
<comment type="caution">
    <text evidence="3">The sequence shown here is derived from an EMBL/GenBank/DDBJ whole genome shotgun (WGS) entry which is preliminary data.</text>
</comment>
<protein>
    <recommendedName>
        <fullName evidence="5">Glycosyltransferase</fullName>
    </recommendedName>
</protein>
<evidence type="ECO:0000259" key="1">
    <source>
        <dbReference type="Pfam" id="PF00534"/>
    </source>
</evidence>
<proteinExistence type="predicted"/>
<evidence type="ECO:0000259" key="2">
    <source>
        <dbReference type="Pfam" id="PF13439"/>
    </source>
</evidence>
<sequence length="365" mass="40507">MNTNNQKKIVYIMPSLDAGGAERFILDLIRNLDQNLFSPTLVLFSHGGFFEAAARQAGIDLIILRKRFKFDPINFFKLYRVVKKLKPDIVHTQLGGDIYGRLAARMLAVPVIVSTEQNVQIGESGLIRCLKTWTAKFAAKIVAISQAVKADALKRYGLPETKMELIYNGLETGKFLLTEPRPKSDKIIFGSVGRLTAQKNYSLLIEALAELKDYNWELRLVGEGELRGDLERRTSELGLTGRVKLLGLRADIKGFLAGLDIFVLPSLWEGLGLALLEAGLAALPVLASRVDGIREVIRDGQTGILFNSNDRPDLVVKLKQIMASSAKPELSILGKNLQATVQARFDIKIIAKQYQDLYLNLLSAK</sequence>
<dbReference type="EMBL" id="PCSE01000110">
    <property type="protein sequence ID" value="PIP34255.1"/>
    <property type="molecule type" value="Genomic_DNA"/>
</dbReference>
<dbReference type="Pfam" id="PF00534">
    <property type="entry name" value="Glycos_transf_1"/>
    <property type="match status" value="1"/>
</dbReference>
<dbReference type="InterPro" id="IPR028098">
    <property type="entry name" value="Glyco_trans_4-like_N"/>
</dbReference>
<reference evidence="3 4" key="1">
    <citation type="submission" date="2017-09" db="EMBL/GenBank/DDBJ databases">
        <title>Depth-based differentiation of microbial function through sediment-hosted aquifers and enrichment of novel symbionts in the deep terrestrial subsurface.</title>
        <authorList>
            <person name="Probst A.J."/>
            <person name="Ladd B."/>
            <person name="Jarett J.K."/>
            <person name="Geller-Mcgrath D.E."/>
            <person name="Sieber C.M."/>
            <person name="Emerson J.B."/>
            <person name="Anantharaman K."/>
            <person name="Thomas B.C."/>
            <person name="Malmstrom R."/>
            <person name="Stieglmeier M."/>
            <person name="Klingl A."/>
            <person name="Woyke T."/>
            <person name="Ryan C.M."/>
            <person name="Banfield J.F."/>
        </authorList>
    </citation>
    <scope>NUCLEOTIDE SEQUENCE [LARGE SCALE GENOMIC DNA]</scope>
    <source>
        <strain evidence="3">CG23_combo_of_CG06-09_8_20_14_all_41_10</strain>
    </source>
</reference>
<dbReference type="SUPFAM" id="SSF53756">
    <property type="entry name" value="UDP-Glycosyltransferase/glycogen phosphorylase"/>
    <property type="match status" value="1"/>
</dbReference>
<gene>
    <name evidence="3" type="ORF">COX21_03930</name>
</gene>
<dbReference type="Pfam" id="PF13439">
    <property type="entry name" value="Glyco_transf_4"/>
    <property type="match status" value="1"/>
</dbReference>
<dbReference type="PANTHER" id="PTHR12526">
    <property type="entry name" value="GLYCOSYLTRANSFERASE"/>
    <property type="match status" value="1"/>
</dbReference>
<organism evidence="3 4">
    <name type="scientific">Candidatus Falkowbacteria bacterium CG23_combo_of_CG06-09_8_20_14_all_41_10</name>
    <dbReference type="NCBI Taxonomy" id="1974571"/>
    <lineage>
        <taxon>Bacteria</taxon>
        <taxon>Candidatus Falkowiibacteriota</taxon>
    </lineage>
</organism>
<dbReference type="AlphaFoldDB" id="A0A2G9ZM47"/>
<feature type="domain" description="Glycosyl transferase family 1" evidence="1">
    <location>
        <begin position="182"/>
        <end position="327"/>
    </location>
</feature>
<name>A0A2G9ZM47_9BACT</name>
<dbReference type="Gene3D" id="3.40.50.2000">
    <property type="entry name" value="Glycogen Phosphorylase B"/>
    <property type="match status" value="2"/>
</dbReference>
<dbReference type="Proteomes" id="UP000231408">
    <property type="component" value="Unassembled WGS sequence"/>
</dbReference>
<dbReference type="PANTHER" id="PTHR12526:SF630">
    <property type="entry name" value="GLYCOSYLTRANSFERASE"/>
    <property type="match status" value="1"/>
</dbReference>
<dbReference type="InterPro" id="IPR001296">
    <property type="entry name" value="Glyco_trans_1"/>
</dbReference>
<feature type="domain" description="Glycosyltransferase subfamily 4-like N-terminal" evidence="2">
    <location>
        <begin position="19"/>
        <end position="172"/>
    </location>
</feature>
<evidence type="ECO:0000313" key="4">
    <source>
        <dbReference type="Proteomes" id="UP000231408"/>
    </source>
</evidence>
<dbReference type="GO" id="GO:0016757">
    <property type="term" value="F:glycosyltransferase activity"/>
    <property type="evidence" value="ECO:0007669"/>
    <property type="project" value="InterPro"/>
</dbReference>
<evidence type="ECO:0000313" key="3">
    <source>
        <dbReference type="EMBL" id="PIP34255.1"/>
    </source>
</evidence>